<evidence type="ECO:0000313" key="2">
    <source>
        <dbReference type="EMBL" id="NCD71532.1"/>
    </source>
</evidence>
<evidence type="ECO:0000313" key="3">
    <source>
        <dbReference type="Proteomes" id="UP000638732"/>
    </source>
</evidence>
<keyword evidence="1" id="KW-0472">Membrane</keyword>
<reference evidence="2" key="2">
    <citation type="submission" date="2020-10" db="EMBL/GenBank/DDBJ databases">
        <title>Mucilaginibacter sp. nov., isolated from soil.</title>
        <authorList>
            <person name="Jeon C.O."/>
        </authorList>
    </citation>
    <scope>NUCLEOTIDE SEQUENCE</scope>
    <source>
        <strain evidence="2">R11</strain>
    </source>
</reference>
<gene>
    <name evidence="2" type="ORF">GSY63_19355</name>
</gene>
<dbReference type="Proteomes" id="UP000638732">
    <property type="component" value="Unassembled WGS sequence"/>
</dbReference>
<keyword evidence="3" id="KW-1185">Reference proteome</keyword>
<reference evidence="2" key="1">
    <citation type="submission" date="2020-01" db="EMBL/GenBank/DDBJ databases">
        <authorList>
            <person name="Seo Y.L."/>
        </authorList>
    </citation>
    <scope>NUCLEOTIDE SEQUENCE</scope>
    <source>
        <strain evidence="2">R11</strain>
    </source>
</reference>
<feature type="transmembrane region" description="Helical" evidence="1">
    <location>
        <begin position="32"/>
        <end position="53"/>
    </location>
</feature>
<name>A0A965ZK61_9SPHI</name>
<organism evidence="2 3">
    <name type="scientific">Mucilaginibacter agri</name>
    <dbReference type="NCBI Taxonomy" id="2695265"/>
    <lineage>
        <taxon>Bacteria</taxon>
        <taxon>Pseudomonadati</taxon>
        <taxon>Bacteroidota</taxon>
        <taxon>Sphingobacteriia</taxon>
        <taxon>Sphingobacteriales</taxon>
        <taxon>Sphingobacteriaceae</taxon>
        <taxon>Mucilaginibacter</taxon>
    </lineage>
</organism>
<accession>A0A965ZK61</accession>
<dbReference type="AlphaFoldDB" id="A0A965ZK61"/>
<sequence length="66" mass="7331">MEESFHEALDIIEAFESYSKKADNNGKLLEGVHFGLCLLVLLSTCLFISYTTLSVVKSYRVSISAV</sequence>
<proteinExistence type="predicted"/>
<keyword evidence="1" id="KW-0812">Transmembrane</keyword>
<dbReference type="EMBL" id="WWEO01000044">
    <property type="protein sequence ID" value="NCD71532.1"/>
    <property type="molecule type" value="Genomic_DNA"/>
</dbReference>
<protein>
    <recommendedName>
        <fullName evidence="4">Transmembrane protein</fullName>
    </recommendedName>
</protein>
<comment type="caution">
    <text evidence="2">The sequence shown here is derived from an EMBL/GenBank/DDBJ whole genome shotgun (WGS) entry which is preliminary data.</text>
</comment>
<dbReference type="RefSeq" id="WP_166587479.1">
    <property type="nucleotide sequence ID" value="NZ_WWEO01000044.1"/>
</dbReference>
<evidence type="ECO:0000256" key="1">
    <source>
        <dbReference type="SAM" id="Phobius"/>
    </source>
</evidence>
<evidence type="ECO:0008006" key="4">
    <source>
        <dbReference type="Google" id="ProtNLM"/>
    </source>
</evidence>
<keyword evidence="1" id="KW-1133">Transmembrane helix</keyword>